<evidence type="ECO:0000256" key="6">
    <source>
        <dbReference type="ARBA" id="ARBA00023316"/>
    </source>
</evidence>
<evidence type="ECO:0000256" key="7">
    <source>
        <dbReference type="HAMAP-Rule" id="MF_02065"/>
    </source>
</evidence>
<evidence type="ECO:0000256" key="8">
    <source>
        <dbReference type="SAM" id="MobiDB-lite"/>
    </source>
</evidence>
<evidence type="ECO:0000256" key="4">
    <source>
        <dbReference type="ARBA" id="ARBA00023136"/>
    </source>
</evidence>
<dbReference type="EMBL" id="JAVKGR010000002">
    <property type="protein sequence ID" value="MDR8018675.1"/>
    <property type="molecule type" value="Genomic_DNA"/>
</dbReference>
<evidence type="ECO:0000256" key="3">
    <source>
        <dbReference type="ARBA" id="ARBA00022989"/>
    </source>
</evidence>
<comment type="caution">
    <text evidence="9">The sequence shown here is derived from an EMBL/GenBank/DDBJ whole genome shotgun (WGS) entry which is preliminary data.</text>
</comment>
<sequence>MSDEKHPEAQPGSGDRWHEGDESPHASDPAHPVESAGPLEEEAGVDDLLYEDHPAHDEDYIEHDEDGAALLISSSTYGRGYQTVTPMEGGATRAILHRRRRRRRRRTLGVAAVLGGLALMLVILVVVVNSLFGGMFGGPEDYDTQAGDDVTFTVEGGEGWDAVASRLEDQGIIASSEAFINAIQESEDLGTLQSGEYQLREEMPAEDALAAIVPDREAQHYVAINVGSRLDAALENISEATGIDQQELDDAAEDPTQYGLPEEALSLEGFLAAGEYRFDLEAEPEDILQEMVDRTFERLEDDGVTETDEQFERIIIASLLTAEALPDDYRTVAGIIENRLNPENDETDGLLQIDATVIYGLGQQSLQFTEEERQDADNEFNTYVHAGLPPGPIEAPASEAIDAAADPEDNDYYYWLTVNIETGETKFAEDYAEHQVYWQEFRDYCADNPDICSGDAADQAPDVGEDEEGGEDESEE</sequence>
<evidence type="ECO:0000256" key="1">
    <source>
        <dbReference type="ARBA" id="ARBA00022475"/>
    </source>
</evidence>
<dbReference type="Proteomes" id="UP001251870">
    <property type="component" value="Unassembled WGS sequence"/>
</dbReference>
<keyword evidence="6 7" id="KW-0961">Cell wall biogenesis/degradation</keyword>
<dbReference type="Pfam" id="PF02618">
    <property type="entry name" value="YceG"/>
    <property type="match status" value="1"/>
</dbReference>
<keyword evidence="10" id="KW-1185">Reference proteome</keyword>
<name>A0ABU2DQM8_9MICC</name>
<dbReference type="PANTHER" id="PTHR30518:SF2">
    <property type="entry name" value="ENDOLYTIC MUREIN TRANSGLYCOSYLASE"/>
    <property type="match status" value="1"/>
</dbReference>
<organism evidence="9 10">
    <name type="scientific">Nesterenkonia aerolata</name>
    <dbReference type="NCBI Taxonomy" id="3074079"/>
    <lineage>
        <taxon>Bacteria</taxon>
        <taxon>Bacillati</taxon>
        <taxon>Actinomycetota</taxon>
        <taxon>Actinomycetes</taxon>
        <taxon>Micrococcales</taxon>
        <taxon>Micrococcaceae</taxon>
        <taxon>Nesterenkonia</taxon>
    </lineage>
</organism>
<dbReference type="InterPro" id="IPR003770">
    <property type="entry name" value="MLTG-like"/>
</dbReference>
<keyword evidence="1 7" id="KW-1003">Cell membrane</keyword>
<comment type="similarity">
    <text evidence="7">Belongs to the transglycosylase MltG family.</text>
</comment>
<keyword evidence="2 7" id="KW-0812">Transmembrane</keyword>
<evidence type="ECO:0000313" key="10">
    <source>
        <dbReference type="Proteomes" id="UP001251870"/>
    </source>
</evidence>
<evidence type="ECO:0000256" key="5">
    <source>
        <dbReference type="ARBA" id="ARBA00023239"/>
    </source>
</evidence>
<feature type="region of interest" description="Disordered" evidence="8">
    <location>
        <begin position="448"/>
        <end position="476"/>
    </location>
</feature>
<dbReference type="HAMAP" id="MF_02065">
    <property type="entry name" value="MltG"/>
    <property type="match status" value="1"/>
</dbReference>
<gene>
    <name evidence="7 9" type="primary">mltG</name>
    <name evidence="9" type="ORF">RIL96_03735</name>
</gene>
<dbReference type="EC" id="4.2.2.29" evidence="7"/>
<dbReference type="Gene3D" id="3.30.1490.480">
    <property type="entry name" value="Endolytic murein transglycosylase"/>
    <property type="match status" value="1"/>
</dbReference>
<feature type="site" description="Important for catalytic activity" evidence="7">
    <location>
        <position position="323"/>
    </location>
</feature>
<comment type="catalytic activity">
    <reaction evidence="7">
        <text>a peptidoglycan chain = a peptidoglycan chain with N-acetyl-1,6-anhydromuramyl-[peptide] at the reducing end + a peptidoglycan chain with N-acetylglucosamine at the non-reducing end.</text>
        <dbReference type="EC" id="4.2.2.29"/>
    </reaction>
</comment>
<evidence type="ECO:0000256" key="2">
    <source>
        <dbReference type="ARBA" id="ARBA00022692"/>
    </source>
</evidence>
<keyword evidence="5 7" id="KW-0456">Lyase</keyword>
<feature type="transmembrane region" description="Helical" evidence="7">
    <location>
        <begin position="108"/>
        <end position="132"/>
    </location>
</feature>
<comment type="function">
    <text evidence="7">Functions as a peptidoglycan terminase that cleaves nascent peptidoglycan strands endolytically to terminate their elongation.</text>
</comment>
<keyword evidence="3 7" id="KW-1133">Transmembrane helix</keyword>
<dbReference type="RefSeq" id="WP_310547654.1">
    <property type="nucleotide sequence ID" value="NZ_JAVKGR010000002.1"/>
</dbReference>
<feature type="region of interest" description="Disordered" evidence="8">
    <location>
        <begin position="1"/>
        <end position="45"/>
    </location>
</feature>
<proteinExistence type="inferred from homology"/>
<dbReference type="NCBIfam" id="TIGR00247">
    <property type="entry name" value="endolytic transglycosylase MltG"/>
    <property type="match status" value="1"/>
</dbReference>
<evidence type="ECO:0000313" key="9">
    <source>
        <dbReference type="EMBL" id="MDR8018675.1"/>
    </source>
</evidence>
<feature type="compositionally biased region" description="Acidic residues" evidence="8">
    <location>
        <begin position="463"/>
        <end position="476"/>
    </location>
</feature>
<reference evidence="9 10" key="1">
    <citation type="submission" date="2023-09" db="EMBL/GenBank/DDBJ databases">
        <title>Description of three actinobacteria isolated from air of manufacturing shop in a pharmaceutical factory.</title>
        <authorList>
            <person name="Zhang D.-F."/>
        </authorList>
    </citation>
    <scope>NUCLEOTIDE SEQUENCE [LARGE SCALE GENOMIC DNA]</scope>
    <source>
        <strain evidence="9 10">LY-0111</strain>
    </source>
</reference>
<dbReference type="PANTHER" id="PTHR30518">
    <property type="entry name" value="ENDOLYTIC MUREIN TRANSGLYCOSYLASE"/>
    <property type="match status" value="1"/>
</dbReference>
<protein>
    <recommendedName>
        <fullName evidence="7">Endolytic murein transglycosylase</fullName>
        <ecNumber evidence="7">4.2.2.29</ecNumber>
    </recommendedName>
    <alternativeName>
        <fullName evidence="7">Peptidoglycan lytic transglycosylase</fullName>
    </alternativeName>
    <alternativeName>
        <fullName evidence="7">Peptidoglycan polymerization terminase</fullName>
    </alternativeName>
</protein>
<feature type="compositionally biased region" description="Basic and acidic residues" evidence="8">
    <location>
        <begin position="15"/>
        <end position="25"/>
    </location>
</feature>
<accession>A0ABU2DQM8</accession>
<comment type="subcellular location">
    <subcellularLocation>
        <location evidence="7">Cell membrane</location>
        <topology evidence="7">Single-pass membrane protein</topology>
    </subcellularLocation>
</comment>
<keyword evidence="4 7" id="KW-0472">Membrane</keyword>